<keyword evidence="2" id="KW-1185">Reference proteome</keyword>
<dbReference type="SUPFAM" id="SSF50475">
    <property type="entry name" value="FMN-binding split barrel"/>
    <property type="match status" value="1"/>
</dbReference>
<dbReference type="HOGENOM" id="CLU_127487_0_1_11"/>
<dbReference type="STRING" id="479431.Namu_0952"/>
<dbReference type="AlphaFoldDB" id="C8XAJ7"/>
<dbReference type="Proteomes" id="UP000002218">
    <property type="component" value="Chromosome"/>
</dbReference>
<dbReference type="Pfam" id="PF12900">
    <property type="entry name" value="Pyridox_ox_2"/>
    <property type="match status" value="1"/>
</dbReference>
<dbReference type="KEGG" id="nml:Namu_0952"/>
<protein>
    <submittedName>
        <fullName evidence="1">Pyridoxamine 5'-phosphate oxidase-related FMN-binding</fullName>
    </submittedName>
</protein>
<dbReference type="eggNOG" id="COG3467">
    <property type="taxonomic scope" value="Bacteria"/>
</dbReference>
<dbReference type="InterPro" id="IPR024747">
    <property type="entry name" value="Pyridox_Oxase-rel"/>
</dbReference>
<dbReference type="Gene3D" id="2.30.110.10">
    <property type="entry name" value="Electron Transport, Fmn-binding Protein, Chain A"/>
    <property type="match status" value="1"/>
</dbReference>
<name>C8XAJ7_NAKMY</name>
<dbReference type="InParanoid" id="C8XAJ7"/>
<gene>
    <name evidence="1" type="ordered locus">Namu_0952</name>
</gene>
<accession>C8XAJ7</accession>
<evidence type="ECO:0000313" key="1">
    <source>
        <dbReference type="EMBL" id="ACV77362.1"/>
    </source>
</evidence>
<organism evidence="1 2">
    <name type="scientific">Nakamurella multipartita (strain ATCC 700099 / DSM 44233 / CIP 104796 / JCM 9543 / NBRC 105858 / Y-104)</name>
    <name type="common">Microsphaera multipartita</name>
    <dbReference type="NCBI Taxonomy" id="479431"/>
    <lineage>
        <taxon>Bacteria</taxon>
        <taxon>Bacillati</taxon>
        <taxon>Actinomycetota</taxon>
        <taxon>Actinomycetes</taxon>
        <taxon>Nakamurellales</taxon>
        <taxon>Nakamurellaceae</taxon>
        <taxon>Nakamurella</taxon>
    </lineage>
</organism>
<reference evidence="1 2" key="2">
    <citation type="journal article" date="2010" name="Stand. Genomic Sci.">
        <title>Complete genome sequence of Nakamurella multipartita type strain (Y-104).</title>
        <authorList>
            <person name="Tice H."/>
            <person name="Mayilraj S."/>
            <person name="Sims D."/>
            <person name="Lapidus A."/>
            <person name="Nolan M."/>
            <person name="Lucas S."/>
            <person name="Glavina Del Rio T."/>
            <person name="Copeland A."/>
            <person name="Cheng J.F."/>
            <person name="Meincke L."/>
            <person name="Bruce D."/>
            <person name="Goodwin L."/>
            <person name="Pitluck S."/>
            <person name="Ivanova N."/>
            <person name="Mavromatis K."/>
            <person name="Ovchinnikova G."/>
            <person name="Pati A."/>
            <person name="Chen A."/>
            <person name="Palaniappan K."/>
            <person name="Land M."/>
            <person name="Hauser L."/>
            <person name="Chang Y.J."/>
            <person name="Jeffries C.D."/>
            <person name="Detter J.C."/>
            <person name="Brettin T."/>
            <person name="Rohde M."/>
            <person name="Goker M."/>
            <person name="Bristow J."/>
            <person name="Eisen J.A."/>
            <person name="Markowitz V."/>
            <person name="Hugenholtz P."/>
            <person name="Kyrpides N.C."/>
            <person name="Klenk H.P."/>
            <person name="Chen F."/>
        </authorList>
    </citation>
    <scope>NUCLEOTIDE SEQUENCE [LARGE SCALE GENOMIC DNA]</scope>
    <source>
        <strain evidence="2">ATCC 700099 / DSM 44233 / CIP 104796 / JCM 9543 / NBRC 105858 / Y-104</strain>
    </source>
</reference>
<evidence type="ECO:0000313" key="2">
    <source>
        <dbReference type="Proteomes" id="UP000002218"/>
    </source>
</evidence>
<dbReference type="RefSeq" id="WP_015746276.1">
    <property type="nucleotide sequence ID" value="NC_013235.1"/>
</dbReference>
<dbReference type="EMBL" id="CP001737">
    <property type="protein sequence ID" value="ACV77362.1"/>
    <property type="molecule type" value="Genomic_DNA"/>
</dbReference>
<proteinExistence type="predicted"/>
<reference evidence="2" key="1">
    <citation type="submission" date="2009-09" db="EMBL/GenBank/DDBJ databases">
        <title>The complete genome of Nakamurella multipartita DSM 44233.</title>
        <authorList>
            <consortium name="US DOE Joint Genome Institute (JGI-PGF)"/>
            <person name="Lucas S."/>
            <person name="Copeland A."/>
            <person name="Lapidus A."/>
            <person name="Glavina del Rio T."/>
            <person name="Dalin E."/>
            <person name="Tice H."/>
            <person name="Bruce D."/>
            <person name="Goodwin L."/>
            <person name="Pitluck S."/>
            <person name="Kyrpides N."/>
            <person name="Mavromatis K."/>
            <person name="Ivanova N."/>
            <person name="Ovchinnikova G."/>
            <person name="Sims D."/>
            <person name="Meincke L."/>
            <person name="Brettin T."/>
            <person name="Detter J.C."/>
            <person name="Han C."/>
            <person name="Larimer F."/>
            <person name="Land M."/>
            <person name="Hauser L."/>
            <person name="Markowitz V."/>
            <person name="Cheng J.-F."/>
            <person name="Hugenholtz P."/>
            <person name="Woyke T."/>
            <person name="Wu D."/>
            <person name="Klenk H.-P."/>
            <person name="Eisen J.A."/>
        </authorList>
    </citation>
    <scope>NUCLEOTIDE SEQUENCE [LARGE SCALE GENOMIC DNA]</scope>
    <source>
        <strain evidence="2">ATCC 700099 / DSM 44233 / CIP 104796 / JCM 9543 / NBRC 105858 / Y-104</strain>
    </source>
</reference>
<dbReference type="InterPro" id="IPR012349">
    <property type="entry name" value="Split_barrel_FMN-bd"/>
</dbReference>
<sequence length="140" mass="15257">MTETLVPVTPMAPDACWDLLRGNQFGRLALAVGNEPEIFPINYVVQRGTLVFRTAPGTKLAALTVNDVVALEIDGFDQESGWSVVVKGHAHPTEWGEDFEDAANSGLRPWVATVKQVFVRIQPSHVSGRSFVFGPEPEAL</sequence>
<dbReference type="OrthoDB" id="7062584at2"/>